<accession>A0A445DXY8</accession>
<organism evidence="2 3">
    <name type="scientific">Arachis hypogaea</name>
    <name type="common">Peanut</name>
    <dbReference type="NCBI Taxonomy" id="3818"/>
    <lineage>
        <taxon>Eukaryota</taxon>
        <taxon>Viridiplantae</taxon>
        <taxon>Streptophyta</taxon>
        <taxon>Embryophyta</taxon>
        <taxon>Tracheophyta</taxon>
        <taxon>Spermatophyta</taxon>
        <taxon>Magnoliopsida</taxon>
        <taxon>eudicotyledons</taxon>
        <taxon>Gunneridae</taxon>
        <taxon>Pentapetalae</taxon>
        <taxon>rosids</taxon>
        <taxon>fabids</taxon>
        <taxon>Fabales</taxon>
        <taxon>Fabaceae</taxon>
        <taxon>Papilionoideae</taxon>
        <taxon>50 kb inversion clade</taxon>
        <taxon>dalbergioids sensu lato</taxon>
        <taxon>Dalbergieae</taxon>
        <taxon>Pterocarpus clade</taxon>
        <taxon>Arachis</taxon>
    </lineage>
</organism>
<feature type="domain" description="MULE transposase" evidence="1">
    <location>
        <begin position="12"/>
        <end position="76"/>
    </location>
</feature>
<evidence type="ECO:0000313" key="3">
    <source>
        <dbReference type="Proteomes" id="UP000289738"/>
    </source>
</evidence>
<sequence>MLPHICFCCILKHGLPFASFVGVNHHEKSTLLGCALLGSEEIPSFEWVFTQWVRCVGTVPRGIITVQCMSMAGAIRKLGDYARYGELSAMMKHIVYNSPSSESFEVDWAGFIKEFELGQNRWLDPSAGGKKKTDCVVRSTEQKRDTISIKVDEQKVFWGKPVYHTFIVEFDPLSGKSRRECNKFESAGILCCHTLTVWSYYRVDTIPSCYVLL</sequence>
<reference evidence="2 3" key="1">
    <citation type="submission" date="2019-01" db="EMBL/GenBank/DDBJ databases">
        <title>Sequencing of cultivated peanut Arachis hypogaea provides insights into genome evolution and oil improvement.</title>
        <authorList>
            <person name="Chen X."/>
        </authorList>
    </citation>
    <scope>NUCLEOTIDE SEQUENCE [LARGE SCALE GENOMIC DNA]</scope>
    <source>
        <strain evidence="3">cv. Fuhuasheng</strain>
        <tissue evidence="2">Leaves</tissue>
    </source>
</reference>
<evidence type="ECO:0000313" key="2">
    <source>
        <dbReference type="EMBL" id="RYR68065.1"/>
    </source>
</evidence>
<name>A0A445DXY8_ARAHY</name>
<protein>
    <recommendedName>
        <fullName evidence="1">MULE transposase domain-containing protein</fullName>
    </recommendedName>
</protein>
<dbReference type="PANTHER" id="PTHR47718:SF13">
    <property type="entry name" value="OS09G0290500 PROTEIN"/>
    <property type="match status" value="1"/>
</dbReference>
<dbReference type="PANTHER" id="PTHR47718">
    <property type="entry name" value="OS01G0519700 PROTEIN"/>
    <property type="match status" value="1"/>
</dbReference>
<gene>
    <name evidence="2" type="ORF">Ahy_A03g014526</name>
</gene>
<dbReference type="InterPro" id="IPR018289">
    <property type="entry name" value="MULE_transposase_dom"/>
</dbReference>
<dbReference type="AlphaFoldDB" id="A0A445DXY8"/>
<comment type="caution">
    <text evidence="2">The sequence shown here is derived from an EMBL/GenBank/DDBJ whole genome shotgun (WGS) entry which is preliminary data.</text>
</comment>
<proteinExistence type="predicted"/>
<dbReference type="Proteomes" id="UP000289738">
    <property type="component" value="Chromosome A03"/>
</dbReference>
<dbReference type="STRING" id="3818.A0A445DXY8"/>
<keyword evidence="3" id="KW-1185">Reference proteome</keyword>
<dbReference type="Pfam" id="PF10551">
    <property type="entry name" value="MULE"/>
    <property type="match status" value="1"/>
</dbReference>
<dbReference type="EMBL" id="SDMP01000003">
    <property type="protein sequence ID" value="RYR68065.1"/>
    <property type="molecule type" value="Genomic_DNA"/>
</dbReference>
<evidence type="ECO:0000259" key="1">
    <source>
        <dbReference type="Pfam" id="PF10551"/>
    </source>
</evidence>